<keyword evidence="1" id="KW-0805">Transcription regulation</keyword>
<dbReference type="CDD" id="cd01392">
    <property type="entry name" value="HTH_LacI"/>
    <property type="match status" value="1"/>
</dbReference>
<sequence>MRRSAPTSQDVARLAGVSQSTVSYVLTGSRPISPATRRRVEDAIEKLGYHPNSGARALRSRRSGVIGLMVPEAYGSDAVLMRFVGAVAREAQRFGYDILLVTAQEGARGIHRVVRTGVCEALILMEIGRHDERVAAVVESGLPFVLIGKPVDFPNGSVVDLDFERLGRMVVDRGLELGCENLLLFGEPGHRRHRNDVSRFLLGVEEQSRSTGLNVVLDAGDLPEVPRRARDLAASGGRTAVFGLSGVTEVLFAIAATGALEEPGLQVIALTDEDLAAISPLLATVPRVDPRRVEISERAVRELVRLLREEGATPRVTLVEPEWVQGGASRGSGVGGGGAGGHGSDGTAIEAGGAAEDSGADGTGEIGET</sequence>
<reference evidence="7 8" key="1">
    <citation type="submission" date="2018-05" db="EMBL/GenBank/DDBJ databases">
        <title>Brachybacterium sp. M1HQ-2T, whole genome shotgun sequence.</title>
        <authorList>
            <person name="Tuo L."/>
        </authorList>
    </citation>
    <scope>NUCLEOTIDE SEQUENCE [LARGE SCALE GENOMIC DNA]</scope>
    <source>
        <strain evidence="7 8">M1HQ-2</strain>
    </source>
</reference>
<name>A0A2U2RMW1_9MICO</name>
<evidence type="ECO:0000256" key="2">
    <source>
        <dbReference type="ARBA" id="ARBA00023125"/>
    </source>
</evidence>
<gene>
    <name evidence="7" type="ORF">DEO23_00450</name>
</gene>
<keyword evidence="3" id="KW-0804">Transcription</keyword>
<feature type="compositionally biased region" description="Gly residues" evidence="4">
    <location>
        <begin position="328"/>
        <end position="344"/>
    </location>
</feature>
<proteinExistence type="predicted"/>
<dbReference type="Gene3D" id="1.10.260.40">
    <property type="entry name" value="lambda repressor-like DNA-binding domains"/>
    <property type="match status" value="1"/>
</dbReference>
<dbReference type="Gene3D" id="3.40.50.2300">
    <property type="match status" value="1"/>
</dbReference>
<dbReference type="PROSITE" id="PS50943">
    <property type="entry name" value="HTH_CROC1"/>
    <property type="match status" value="1"/>
</dbReference>
<keyword evidence="2" id="KW-0238">DNA-binding</keyword>
<evidence type="ECO:0000256" key="4">
    <source>
        <dbReference type="SAM" id="MobiDB-lite"/>
    </source>
</evidence>
<dbReference type="InterPro" id="IPR000843">
    <property type="entry name" value="HTH_LacI"/>
</dbReference>
<dbReference type="PROSITE" id="PS50932">
    <property type="entry name" value="HTH_LACI_2"/>
    <property type="match status" value="1"/>
</dbReference>
<evidence type="ECO:0000256" key="3">
    <source>
        <dbReference type="ARBA" id="ARBA00023163"/>
    </source>
</evidence>
<evidence type="ECO:0000313" key="7">
    <source>
        <dbReference type="EMBL" id="PWH07171.1"/>
    </source>
</evidence>
<evidence type="ECO:0000256" key="1">
    <source>
        <dbReference type="ARBA" id="ARBA00023015"/>
    </source>
</evidence>
<dbReference type="InterPro" id="IPR010982">
    <property type="entry name" value="Lambda_DNA-bd_dom_sf"/>
</dbReference>
<dbReference type="InterPro" id="IPR001387">
    <property type="entry name" value="Cro/C1-type_HTH"/>
</dbReference>
<dbReference type="Pfam" id="PF00356">
    <property type="entry name" value="LacI"/>
    <property type="match status" value="1"/>
</dbReference>
<feature type="domain" description="HTH cro/C1-type" evidence="6">
    <location>
        <begin position="7"/>
        <end position="50"/>
    </location>
</feature>
<protein>
    <submittedName>
        <fullName evidence="7">LacI family transcriptional regulator</fullName>
    </submittedName>
</protein>
<dbReference type="GO" id="GO:0003700">
    <property type="term" value="F:DNA-binding transcription factor activity"/>
    <property type="evidence" value="ECO:0007669"/>
    <property type="project" value="TreeGrafter"/>
</dbReference>
<dbReference type="AlphaFoldDB" id="A0A2U2RMW1"/>
<dbReference type="GO" id="GO:0000976">
    <property type="term" value="F:transcription cis-regulatory region binding"/>
    <property type="evidence" value="ECO:0007669"/>
    <property type="project" value="TreeGrafter"/>
</dbReference>
<dbReference type="SUPFAM" id="SSF53822">
    <property type="entry name" value="Periplasmic binding protein-like I"/>
    <property type="match status" value="1"/>
</dbReference>
<evidence type="ECO:0000259" key="6">
    <source>
        <dbReference type="PROSITE" id="PS50943"/>
    </source>
</evidence>
<dbReference type="RefSeq" id="WP_109274055.1">
    <property type="nucleotide sequence ID" value="NZ_QFKX01000001.1"/>
</dbReference>
<organism evidence="7 8">
    <name type="scientific">Brachybacterium endophyticum</name>
    <dbReference type="NCBI Taxonomy" id="2182385"/>
    <lineage>
        <taxon>Bacteria</taxon>
        <taxon>Bacillati</taxon>
        <taxon>Actinomycetota</taxon>
        <taxon>Actinomycetes</taxon>
        <taxon>Micrococcales</taxon>
        <taxon>Dermabacteraceae</taxon>
        <taxon>Brachybacterium</taxon>
    </lineage>
</organism>
<dbReference type="EMBL" id="QFKX01000001">
    <property type="protein sequence ID" value="PWH07171.1"/>
    <property type="molecule type" value="Genomic_DNA"/>
</dbReference>
<feature type="domain" description="HTH lacI-type" evidence="5">
    <location>
        <begin position="6"/>
        <end position="60"/>
    </location>
</feature>
<feature type="compositionally biased region" description="Low complexity" evidence="4">
    <location>
        <begin position="345"/>
        <end position="357"/>
    </location>
</feature>
<comment type="caution">
    <text evidence="7">The sequence shown here is derived from an EMBL/GenBank/DDBJ whole genome shotgun (WGS) entry which is preliminary data.</text>
</comment>
<dbReference type="PANTHER" id="PTHR30146:SF153">
    <property type="entry name" value="LACTOSE OPERON REPRESSOR"/>
    <property type="match status" value="1"/>
</dbReference>
<accession>A0A2U2RMW1</accession>
<evidence type="ECO:0000313" key="8">
    <source>
        <dbReference type="Proteomes" id="UP000245590"/>
    </source>
</evidence>
<dbReference type="Proteomes" id="UP000245590">
    <property type="component" value="Unassembled WGS sequence"/>
</dbReference>
<evidence type="ECO:0000259" key="5">
    <source>
        <dbReference type="PROSITE" id="PS50932"/>
    </source>
</evidence>
<dbReference type="InterPro" id="IPR028082">
    <property type="entry name" value="Peripla_BP_I"/>
</dbReference>
<dbReference type="SMART" id="SM00354">
    <property type="entry name" value="HTH_LACI"/>
    <property type="match status" value="1"/>
</dbReference>
<dbReference type="OrthoDB" id="252678at2"/>
<dbReference type="SUPFAM" id="SSF47413">
    <property type="entry name" value="lambda repressor-like DNA-binding domains"/>
    <property type="match status" value="1"/>
</dbReference>
<feature type="region of interest" description="Disordered" evidence="4">
    <location>
        <begin position="326"/>
        <end position="369"/>
    </location>
</feature>
<dbReference type="PANTHER" id="PTHR30146">
    <property type="entry name" value="LACI-RELATED TRANSCRIPTIONAL REPRESSOR"/>
    <property type="match status" value="1"/>
</dbReference>
<keyword evidence="8" id="KW-1185">Reference proteome</keyword>